<reference evidence="1" key="1">
    <citation type="submission" date="2019-10" db="EMBL/GenBank/DDBJ databases">
        <authorList>
            <person name="Zhang R."/>
            <person name="Pan Y."/>
            <person name="Wang J."/>
            <person name="Ma R."/>
            <person name="Yu S."/>
        </authorList>
    </citation>
    <scope>NUCLEOTIDE SEQUENCE</scope>
    <source>
        <strain evidence="1">LA-IB0</strain>
        <tissue evidence="1">Leaf</tissue>
    </source>
</reference>
<dbReference type="Proteomes" id="UP000826271">
    <property type="component" value="Unassembled WGS sequence"/>
</dbReference>
<evidence type="ECO:0000313" key="2">
    <source>
        <dbReference type="Proteomes" id="UP000826271"/>
    </source>
</evidence>
<keyword evidence="2" id="KW-1185">Reference proteome</keyword>
<name>A0AAV6Y295_9LAMI</name>
<accession>A0AAV6Y295</accession>
<protein>
    <submittedName>
        <fullName evidence="1">Uncharacterized protein</fullName>
    </submittedName>
</protein>
<comment type="caution">
    <text evidence="1">The sequence shown here is derived from an EMBL/GenBank/DDBJ whole genome shotgun (WGS) entry which is preliminary data.</text>
</comment>
<dbReference type="AlphaFoldDB" id="A0AAV6Y295"/>
<dbReference type="EMBL" id="WHWC01000003">
    <property type="protein sequence ID" value="KAG8385410.1"/>
    <property type="molecule type" value="Genomic_DNA"/>
</dbReference>
<evidence type="ECO:0000313" key="1">
    <source>
        <dbReference type="EMBL" id="KAG8385410.1"/>
    </source>
</evidence>
<proteinExistence type="predicted"/>
<organism evidence="1 2">
    <name type="scientific">Buddleja alternifolia</name>
    <dbReference type="NCBI Taxonomy" id="168488"/>
    <lineage>
        <taxon>Eukaryota</taxon>
        <taxon>Viridiplantae</taxon>
        <taxon>Streptophyta</taxon>
        <taxon>Embryophyta</taxon>
        <taxon>Tracheophyta</taxon>
        <taxon>Spermatophyta</taxon>
        <taxon>Magnoliopsida</taxon>
        <taxon>eudicotyledons</taxon>
        <taxon>Gunneridae</taxon>
        <taxon>Pentapetalae</taxon>
        <taxon>asterids</taxon>
        <taxon>lamiids</taxon>
        <taxon>Lamiales</taxon>
        <taxon>Scrophulariaceae</taxon>
        <taxon>Buddlejeae</taxon>
        <taxon>Buddleja</taxon>
    </lineage>
</organism>
<sequence length="89" mass="9865">MNLASEKVQGNSSLAKKEVCMCMSSLPKKNHTVIPFPTQLFFFPQIKLHALYTRVYVGNTDEACFVYNPPGLAPSYGYAENGICLGLFL</sequence>
<gene>
    <name evidence="1" type="ORF">BUALT_Bualt03G0041300</name>
</gene>